<comment type="caution">
    <text evidence="1">The sequence shown here is derived from an EMBL/GenBank/DDBJ whole genome shotgun (WGS) entry which is preliminary data.</text>
</comment>
<sequence>PVGVGRKEELGEGLPIVPETSALTFDYLKKVWLDHEG</sequence>
<feature type="non-terminal residue" evidence="1">
    <location>
        <position position="1"/>
    </location>
</feature>
<evidence type="ECO:0000313" key="1">
    <source>
        <dbReference type="EMBL" id="TKK88970.1"/>
    </source>
</evidence>
<dbReference type="AlphaFoldDB" id="A0A4U3MJ97"/>
<accession>A0A4U3MJ97</accession>
<reference evidence="1 2" key="1">
    <citation type="submission" date="2019-02" db="EMBL/GenBank/DDBJ databases">
        <title>Bacteria dissemination in different level of health care in South Africa: the effectiveness of infections prevention and control.</title>
        <authorList>
            <person name="Shobo C."/>
            <person name="Amoako D.G."/>
            <person name="Allam M."/>
            <person name="Ismail A."/>
            <person name="Bester L.A."/>
            <person name="Essack S.Y."/>
        </authorList>
    </citation>
    <scope>NUCLEOTIDE SEQUENCE [LARGE SCALE GENOMIC DNA]</scope>
    <source>
        <strain evidence="1 2">2SIL2</strain>
    </source>
</reference>
<proteinExistence type="predicted"/>
<organism evidence="1 2">
    <name type="scientific">Enterococcus faecalis</name>
    <name type="common">Streptococcus faecalis</name>
    <dbReference type="NCBI Taxonomy" id="1351"/>
    <lineage>
        <taxon>Bacteria</taxon>
        <taxon>Bacillati</taxon>
        <taxon>Bacillota</taxon>
        <taxon>Bacilli</taxon>
        <taxon>Lactobacillales</taxon>
        <taxon>Enterococcaceae</taxon>
        <taxon>Enterococcus</taxon>
    </lineage>
</organism>
<dbReference type="EMBL" id="SIYF01000107">
    <property type="protein sequence ID" value="TKK88970.1"/>
    <property type="molecule type" value="Genomic_DNA"/>
</dbReference>
<protein>
    <submittedName>
        <fullName evidence="1">Beta-phosphoglucomutase</fullName>
    </submittedName>
</protein>
<dbReference type="Proteomes" id="UP000305511">
    <property type="component" value="Unassembled WGS sequence"/>
</dbReference>
<name>A0A4U3MJ97_ENTFL</name>
<gene>
    <name evidence="1" type="ORF">EY666_04930</name>
</gene>
<evidence type="ECO:0000313" key="2">
    <source>
        <dbReference type="Proteomes" id="UP000305511"/>
    </source>
</evidence>